<comment type="caution">
    <text evidence="1">The sequence shown here is derived from an EMBL/GenBank/DDBJ whole genome shotgun (WGS) entry which is preliminary data.</text>
</comment>
<sequence>MIGMMGQSVPSAGLQVTPNWEEWLKCQRAMLPSGRTSTAGEMAVRNFMKFNKGKCKILHLWRNNSVHQYRLGANHLESSFAEKDLGVLVDSKLNMSQQCAPAAKNANGILICVRLINEGLCLVSVC</sequence>
<proteinExistence type="predicted"/>
<evidence type="ECO:0000313" key="2">
    <source>
        <dbReference type="Proteomes" id="UP001623348"/>
    </source>
</evidence>
<organism evidence="1 2">
    <name type="scientific">Grus japonensis</name>
    <name type="common">Japanese crane</name>
    <name type="synonym">Red-crowned crane</name>
    <dbReference type="NCBI Taxonomy" id="30415"/>
    <lineage>
        <taxon>Eukaryota</taxon>
        <taxon>Metazoa</taxon>
        <taxon>Chordata</taxon>
        <taxon>Craniata</taxon>
        <taxon>Vertebrata</taxon>
        <taxon>Euteleostomi</taxon>
        <taxon>Archelosauria</taxon>
        <taxon>Archosauria</taxon>
        <taxon>Dinosauria</taxon>
        <taxon>Saurischia</taxon>
        <taxon>Theropoda</taxon>
        <taxon>Coelurosauria</taxon>
        <taxon>Aves</taxon>
        <taxon>Neognathae</taxon>
        <taxon>Neoaves</taxon>
        <taxon>Gruiformes</taxon>
        <taxon>Gruidae</taxon>
        <taxon>Grus</taxon>
    </lineage>
</organism>
<dbReference type="AlphaFoldDB" id="A0ABC9W3L4"/>
<name>A0ABC9W3L4_GRUJA</name>
<gene>
    <name evidence="1" type="ORF">GRJ2_000331000</name>
</gene>
<keyword evidence="2" id="KW-1185">Reference proteome</keyword>
<accession>A0ABC9W3L4</accession>
<evidence type="ECO:0000313" key="1">
    <source>
        <dbReference type="EMBL" id="GAB0178657.1"/>
    </source>
</evidence>
<dbReference type="Proteomes" id="UP001623348">
    <property type="component" value="Unassembled WGS sequence"/>
</dbReference>
<reference evidence="1 2" key="1">
    <citation type="submission" date="2024-06" db="EMBL/GenBank/DDBJ databases">
        <title>The draft genome of Grus japonensis, version 3.</title>
        <authorList>
            <person name="Nabeshima K."/>
            <person name="Suzuki S."/>
            <person name="Onuma M."/>
        </authorList>
    </citation>
    <scope>NUCLEOTIDE SEQUENCE [LARGE SCALE GENOMIC DNA]</scope>
    <source>
        <strain evidence="1 2">451A</strain>
    </source>
</reference>
<protein>
    <submittedName>
        <fullName evidence="1">Uncharacterized protein</fullName>
    </submittedName>
</protein>
<dbReference type="EMBL" id="BAAFJT010000001">
    <property type="protein sequence ID" value="GAB0178657.1"/>
    <property type="molecule type" value="Genomic_DNA"/>
</dbReference>
<dbReference type="PANTHER" id="PTHR33332">
    <property type="entry name" value="REVERSE TRANSCRIPTASE DOMAIN-CONTAINING PROTEIN"/>
    <property type="match status" value="1"/>
</dbReference>